<keyword evidence="1" id="KW-1185">Reference proteome</keyword>
<evidence type="ECO:0000313" key="1">
    <source>
        <dbReference type="Proteomes" id="UP000887565"/>
    </source>
</evidence>
<name>A0A915JRL7_ROMCU</name>
<dbReference type="AlphaFoldDB" id="A0A915JRL7"/>
<dbReference type="WBParaSite" id="nRc.2.0.1.t28925-RA">
    <property type="protein sequence ID" value="nRc.2.0.1.t28925-RA"/>
    <property type="gene ID" value="nRc.2.0.1.g28925"/>
</dbReference>
<evidence type="ECO:0000313" key="2">
    <source>
        <dbReference type="WBParaSite" id="nRc.2.0.1.t28925-RA"/>
    </source>
</evidence>
<organism evidence="1 2">
    <name type="scientific">Romanomermis culicivorax</name>
    <name type="common">Nematode worm</name>
    <dbReference type="NCBI Taxonomy" id="13658"/>
    <lineage>
        <taxon>Eukaryota</taxon>
        <taxon>Metazoa</taxon>
        <taxon>Ecdysozoa</taxon>
        <taxon>Nematoda</taxon>
        <taxon>Enoplea</taxon>
        <taxon>Dorylaimia</taxon>
        <taxon>Mermithida</taxon>
        <taxon>Mermithoidea</taxon>
        <taxon>Mermithidae</taxon>
        <taxon>Romanomermis</taxon>
    </lineage>
</organism>
<protein>
    <submittedName>
        <fullName evidence="2">Uncharacterized protein</fullName>
    </submittedName>
</protein>
<dbReference type="Proteomes" id="UP000887565">
    <property type="component" value="Unplaced"/>
</dbReference>
<proteinExistence type="predicted"/>
<sequence>MLVGLNEPVLPASRPAQKLSISSESHYIQFVMKKRNDNAGDSIMKLPVKWPKKWASNPKTTLKHEVESQMSLDNYSSRKVGNINHDHCFYCQFQRLLRASSSDNEEDQTELEDSSGGLQFKNKSVFYKMLLNRKGTQISIVVNRQNRLHKALTFPALTFMISLVLLKNGNSGMRIRILGLHEKTANSFAN</sequence>
<reference evidence="2" key="1">
    <citation type="submission" date="2022-11" db="UniProtKB">
        <authorList>
            <consortium name="WormBaseParasite"/>
        </authorList>
    </citation>
    <scope>IDENTIFICATION</scope>
</reference>
<accession>A0A915JRL7</accession>